<name>A0A1C3JVF5_9GAMM</name>
<dbReference type="Proteomes" id="UP000092840">
    <property type="component" value="Unassembled WGS sequence"/>
</dbReference>
<feature type="signal peptide" evidence="4">
    <location>
        <begin position="1"/>
        <end position="19"/>
    </location>
</feature>
<reference evidence="5 8" key="1">
    <citation type="submission" date="2016-06" db="EMBL/GenBank/DDBJ databases">
        <authorList>
            <person name="Kjaerup R.B."/>
            <person name="Dalgaard T.S."/>
            <person name="Juul-Madsen H.R."/>
        </authorList>
    </citation>
    <scope>NUCLEOTIDE SEQUENCE [LARGE SCALE GENOMIC DNA]</scope>
    <source>
        <strain evidence="5 8">CECT 5115</strain>
    </source>
</reference>
<organism evidence="5 8">
    <name type="scientific">Marinomonas gallaica</name>
    <dbReference type="NCBI Taxonomy" id="1806667"/>
    <lineage>
        <taxon>Bacteria</taxon>
        <taxon>Pseudomonadati</taxon>
        <taxon>Pseudomonadota</taxon>
        <taxon>Gammaproteobacteria</taxon>
        <taxon>Oceanospirillales</taxon>
        <taxon>Oceanospirillaceae</taxon>
        <taxon>Marinomonas</taxon>
    </lineage>
</organism>
<dbReference type="GO" id="GO:0120010">
    <property type="term" value="P:intermembrane phospholipid transfer"/>
    <property type="evidence" value="ECO:0007669"/>
    <property type="project" value="TreeGrafter"/>
</dbReference>
<keyword evidence="2 4" id="KW-0732">Signal</keyword>
<protein>
    <submittedName>
        <fullName evidence="5 6">Phospholipid-binding lipoprotein MlaA</fullName>
    </submittedName>
</protein>
<keyword evidence="7" id="KW-1185">Reference proteome</keyword>
<dbReference type="AlphaFoldDB" id="A0A1C3JVF5"/>
<proteinExistence type="inferred from homology"/>
<dbReference type="Pfam" id="PF04333">
    <property type="entry name" value="MlaA"/>
    <property type="match status" value="1"/>
</dbReference>
<dbReference type="EMBL" id="FLRA01000024">
    <property type="protein sequence ID" value="SBT19105.1"/>
    <property type="molecule type" value="Genomic_DNA"/>
</dbReference>
<sequence length="283" mass="31409">MKKIVASLGLLLASLFAVAETTPEDPWEGFNRSMFGFNETVDEYGLKPLAQGYDAITPNFMQKGVGNFFSNLGEVPNAFNNLLQAKWDETASSTFRFIINSTIGIFGLFDVAGAMGLQHYEEDFGQTLGYWGVDSGPYLVLPFFGPSTVRDASGMVVDYSLYDGMDLYDFTDDHKWIARGVNVIQIRAKYLSAERMVFGDRYSFLRDVYIQNRQGEIKGTSSLRQSDGLQTQEGISSDSWGGEGGDSWGDETDSWGEAETDSWGEAETDSWGEAETDSWGEEL</sequence>
<feature type="compositionally biased region" description="Acidic residues" evidence="3">
    <location>
        <begin position="248"/>
        <end position="283"/>
    </location>
</feature>
<dbReference type="InterPro" id="IPR007428">
    <property type="entry name" value="MlaA"/>
</dbReference>
<evidence type="ECO:0000256" key="4">
    <source>
        <dbReference type="SAM" id="SignalP"/>
    </source>
</evidence>
<comment type="similarity">
    <text evidence="1">Belongs to the MlaA family.</text>
</comment>
<evidence type="ECO:0000313" key="5">
    <source>
        <dbReference type="EMBL" id="SBT19105.1"/>
    </source>
</evidence>
<dbReference type="PANTHER" id="PTHR30035:SF3">
    <property type="entry name" value="INTERMEMBRANE PHOSPHOLIPID TRANSPORT SYSTEM LIPOPROTEIN MLAA"/>
    <property type="match status" value="1"/>
</dbReference>
<evidence type="ECO:0000256" key="2">
    <source>
        <dbReference type="ARBA" id="ARBA00022729"/>
    </source>
</evidence>
<feature type="region of interest" description="Disordered" evidence="3">
    <location>
        <begin position="220"/>
        <end position="283"/>
    </location>
</feature>
<feature type="chain" id="PRO_5008677098" evidence="4">
    <location>
        <begin position="20"/>
        <end position="283"/>
    </location>
</feature>
<dbReference type="OrthoDB" id="9785326at2"/>
<dbReference type="EMBL" id="FLRB01000009">
    <property type="protein sequence ID" value="SBT20820.1"/>
    <property type="molecule type" value="Genomic_DNA"/>
</dbReference>
<feature type="compositionally biased region" description="Polar residues" evidence="3">
    <location>
        <begin position="220"/>
        <end position="232"/>
    </location>
</feature>
<evidence type="ECO:0000313" key="7">
    <source>
        <dbReference type="Proteomes" id="UP000092840"/>
    </source>
</evidence>
<dbReference type="PANTHER" id="PTHR30035">
    <property type="entry name" value="LIPOPROTEIN VACJ-RELATED"/>
    <property type="match status" value="1"/>
</dbReference>
<evidence type="ECO:0000256" key="3">
    <source>
        <dbReference type="SAM" id="MobiDB-lite"/>
    </source>
</evidence>
<dbReference type="Proteomes" id="UP000092871">
    <property type="component" value="Unassembled WGS sequence"/>
</dbReference>
<gene>
    <name evidence="5" type="primary">mlaA</name>
    <name evidence="5" type="ORF">MGA5115_03266</name>
    <name evidence="6" type="ORF">MGA5116_01407</name>
</gene>
<reference evidence="6 7" key="2">
    <citation type="submission" date="2016-06" db="EMBL/GenBank/DDBJ databases">
        <authorList>
            <person name="Rodrigo-Torres L."/>
            <person name="Arahal D.R."/>
        </authorList>
    </citation>
    <scope>NUCLEOTIDE SEQUENCE [LARGE SCALE GENOMIC DNA]</scope>
    <source>
        <strain evidence="6 7">CECT 5116</strain>
    </source>
</reference>
<evidence type="ECO:0000313" key="6">
    <source>
        <dbReference type="EMBL" id="SBT20820.1"/>
    </source>
</evidence>
<evidence type="ECO:0000256" key="1">
    <source>
        <dbReference type="ARBA" id="ARBA00010634"/>
    </source>
</evidence>
<evidence type="ECO:0000313" key="8">
    <source>
        <dbReference type="Proteomes" id="UP000092871"/>
    </source>
</evidence>
<dbReference type="PRINTS" id="PR01805">
    <property type="entry name" value="VACJLIPOPROT"/>
</dbReference>
<keyword evidence="5" id="KW-0449">Lipoprotein</keyword>
<dbReference type="GO" id="GO:0016020">
    <property type="term" value="C:membrane"/>
    <property type="evidence" value="ECO:0007669"/>
    <property type="project" value="InterPro"/>
</dbReference>
<dbReference type="RefSeq" id="WP_067038362.1">
    <property type="nucleotide sequence ID" value="NZ_FLRA01000024.1"/>
</dbReference>
<accession>A0A1C3JVF5</accession>